<gene>
    <name evidence="2" type="ORF">MPDQ_005573</name>
</gene>
<sequence length="320" mass="35081">MSASELHLLKPTGQHSANDHTARESTDNSKPTKEPTNDAANSDSTAKESTANESTANESTANSKPTANEPTANQRTILEVFRTTSKFAVHHLSWETEDPLLNDAKINKSCAHETLRNVLGSLILADQYTKWEIQNGKKPRVDVLLADLGSGNRNSRYKDYINTKPSMQNKDRGRRFLEYGVKYRVFGHLFAAHAGNGSIFPRIDNLRETKRKFDHADDVAAQNKSQRTHEPADEEVDLPGFISLVNPIEFPYIVDPLAQYCSMNSAVDPLVPPHLPSIPDGPSPGVLSSSEIDTALAQMMASDFGGPSSYDIPPSATPTP</sequence>
<evidence type="ECO:0000313" key="3">
    <source>
        <dbReference type="Proteomes" id="UP000319663"/>
    </source>
</evidence>
<comment type="caution">
    <text evidence="2">The sequence shown here is derived from an EMBL/GenBank/DDBJ whole genome shotgun (WGS) entry which is preliminary data.</text>
</comment>
<name>A0A507R6V7_MONPU</name>
<dbReference type="Proteomes" id="UP000319663">
    <property type="component" value="Unassembled WGS sequence"/>
</dbReference>
<feature type="region of interest" description="Disordered" evidence="1">
    <location>
        <begin position="1"/>
        <end position="74"/>
    </location>
</feature>
<proteinExistence type="predicted"/>
<keyword evidence="3" id="KW-1185">Reference proteome</keyword>
<feature type="compositionally biased region" description="Polar residues" evidence="1">
    <location>
        <begin position="38"/>
        <end position="74"/>
    </location>
</feature>
<dbReference type="AlphaFoldDB" id="A0A507R6V7"/>
<feature type="compositionally biased region" description="Basic and acidic residues" evidence="1">
    <location>
        <begin position="17"/>
        <end position="36"/>
    </location>
</feature>
<protein>
    <submittedName>
        <fullName evidence="2">Uncharacterized protein</fullName>
    </submittedName>
</protein>
<accession>A0A507R6V7</accession>
<evidence type="ECO:0000313" key="2">
    <source>
        <dbReference type="EMBL" id="TQB77087.1"/>
    </source>
</evidence>
<dbReference type="EMBL" id="VIFY01000004">
    <property type="protein sequence ID" value="TQB77087.1"/>
    <property type="molecule type" value="Genomic_DNA"/>
</dbReference>
<organism evidence="2 3">
    <name type="scientific">Monascus purpureus</name>
    <name type="common">Red mold</name>
    <name type="synonym">Monascus anka</name>
    <dbReference type="NCBI Taxonomy" id="5098"/>
    <lineage>
        <taxon>Eukaryota</taxon>
        <taxon>Fungi</taxon>
        <taxon>Dikarya</taxon>
        <taxon>Ascomycota</taxon>
        <taxon>Pezizomycotina</taxon>
        <taxon>Eurotiomycetes</taxon>
        <taxon>Eurotiomycetidae</taxon>
        <taxon>Eurotiales</taxon>
        <taxon>Aspergillaceae</taxon>
        <taxon>Monascus</taxon>
    </lineage>
</organism>
<reference evidence="2 3" key="1">
    <citation type="submission" date="2019-06" db="EMBL/GenBank/DDBJ databases">
        <title>Wine fermentation using esterase from Monascus purpureus.</title>
        <authorList>
            <person name="Geng C."/>
            <person name="Zhang Y."/>
        </authorList>
    </citation>
    <scope>NUCLEOTIDE SEQUENCE [LARGE SCALE GENOMIC DNA]</scope>
    <source>
        <strain evidence="2">HQ1</strain>
    </source>
</reference>
<evidence type="ECO:0000256" key="1">
    <source>
        <dbReference type="SAM" id="MobiDB-lite"/>
    </source>
</evidence>
<dbReference type="STRING" id="5098.A0A507R6V7"/>